<protein>
    <recommendedName>
        <fullName evidence="4">oxoglutarate dehydrogenase (succinyl-transferring)</fullName>
        <ecNumber evidence="4">1.2.4.2</ecNumber>
    </recommendedName>
</protein>
<evidence type="ECO:0000256" key="5">
    <source>
        <dbReference type="ARBA" id="ARBA00023002"/>
    </source>
</evidence>
<dbReference type="PANTHER" id="PTHR23152">
    <property type="entry name" value="2-OXOGLUTARATE DEHYDROGENASE"/>
    <property type="match status" value="1"/>
</dbReference>
<evidence type="ECO:0000313" key="10">
    <source>
        <dbReference type="Proteomes" id="UP000029708"/>
    </source>
</evidence>
<dbReference type="OrthoDB" id="9759785at2"/>
<evidence type="ECO:0000313" key="11">
    <source>
        <dbReference type="Proteomes" id="UP000560000"/>
    </source>
</evidence>
<evidence type="ECO:0000256" key="3">
    <source>
        <dbReference type="ARBA" id="ARBA00006936"/>
    </source>
</evidence>
<dbReference type="InterPro" id="IPR031717">
    <property type="entry name" value="ODO-1/KGD_C"/>
</dbReference>
<sequence length="947" mass="105489">MSANLIREFMESSQLGSNADYVEELYETWLSDPSALPESWSEYFAKLADGHAGDVPHSAIIARIEAAQRDRDRNGHAGVPMSDAHARKQAGVLRILTAYRSRGHLGADLDPLKLANKLPAPDLGLPFHGLAESDLDTEFDTGTYCGGDAGRMKLRDLLARLQKTYTRSIGAEFMHISDHEQRRWVYSRLEKAAGEPGLSDEEKRRVLERLTAADGLERYLHTRYVGQKRFSLEGGDSMIPMLDALIRRCGEDNIEELVIGMAHRGRLNMLVNTLGKPPAELFDEFEGKFQHPDDPEYSGDVKYHMGFSADVKTPSGNGVHLAMAFNPSHLEIVDPVVIGSVRARQARRRDADHEKVLPLLIHGDAAFAGQGVVMETLQMSQARGFAVGGTVHVVINNQVGFTISNPHDARSTLYCTDVAKMVNAPVFHVNGDDPEAVVQVARLAFEFRRTFKKDVVIDLVCYRRNGHNEADEPAATQPLMYQIIRKHPVPRAIYAERLEKAGVIDDAHAKGLVERYRELLESGGPVTDLDTEKGGTTFQWSQHIGGKLDEDIDTGIERKTASELLDVILKTPDDFKLQSRVAKIYEARRAMAAGEQPADWGFAENLAYAGIIKDGYDLRLVGQDSGRGTFFHRHAVLHDQQSGKTALPLADIDPERNVEVIDSLLSEEAVMAFEYGYATADPKSLVIWEAQFGDFANGAQVVIDQFISAGESKWNRLCGLVLYLPHGYEGQGPEHSSARLERYLQLCALNNMQVCVPTTPAQTFHMIRRQMLRRVRKPLIVMTPKSLLRHKLAVSSLDELASGQFQTVIGDQRLKQPKKAKRVVLCSGKVYYDLFEEAEQRELTDVAVVRVEQLYPFPRERVVEELARHSAAKEVIWCQEEPMNQGAWFQIRHHLQACTDGKYKLSYAGRARSAAPACGHANMHAAEQKALVEQALVDPVSDGHTAE</sequence>
<evidence type="ECO:0000256" key="6">
    <source>
        <dbReference type="ARBA" id="ARBA00023052"/>
    </source>
</evidence>
<dbReference type="PANTHER" id="PTHR23152:SF4">
    <property type="entry name" value="2-OXOADIPATE DEHYDROGENASE COMPLEX COMPONENT E1"/>
    <property type="match status" value="1"/>
</dbReference>
<dbReference type="NCBIfam" id="TIGR00239">
    <property type="entry name" value="2oxo_dh_E1"/>
    <property type="match status" value="1"/>
</dbReference>
<proteinExistence type="inferred from homology"/>
<dbReference type="FunFam" id="3.40.50.970:FF:000014">
    <property type="entry name" value="2-oxoglutarate dehydrogenase E1 component"/>
    <property type="match status" value="1"/>
</dbReference>
<dbReference type="EC" id="1.2.4.2" evidence="4"/>
<accession>A0A099CX08</accession>
<dbReference type="Pfam" id="PF16870">
    <property type="entry name" value="OxoGdeHyase_C"/>
    <property type="match status" value="1"/>
</dbReference>
<dbReference type="Proteomes" id="UP000029708">
    <property type="component" value="Unassembled WGS sequence"/>
</dbReference>
<feature type="domain" description="Transketolase-like pyrimidine-binding" evidence="7">
    <location>
        <begin position="598"/>
        <end position="790"/>
    </location>
</feature>
<evidence type="ECO:0000313" key="8">
    <source>
        <dbReference type="EMBL" id="KGI78182.1"/>
    </source>
</evidence>
<dbReference type="GO" id="GO:0030976">
    <property type="term" value="F:thiamine pyrophosphate binding"/>
    <property type="evidence" value="ECO:0007669"/>
    <property type="project" value="InterPro"/>
</dbReference>
<evidence type="ECO:0000256" key="1">
    <source>
        <dbReference type="ARBA" id="ARBA00001964"/>
    </source>
</evidence>
<reference evidence="9 11" key="2">
    <citation type="submission" date="2020-08" db="EMBL/GenBank/DDBJ databases">
        <title>Genomic Encyclopedia of Type Strains, Phase IV (KMG-IV): sequencing the most valuable type-strain genomes for metagenomic binning, comparative biology and taxonomic classification.</title>
        <authorList>
            <person name="Goeker M."/>
        </authorList>
    </citation>
    <scope>NUCLEOTIDE SEQUENCE [LARGE SCALE GENOMIC DNA]</scope>
    <source>
        <strain evidence="9 11">DSM 107085</strain>
    </source>
</reference>
<dbReference type="EMBL" id="JROI01000010">
    <property type="protein sequence ID" value="KGI78182.1"/>
    <property type="molecule type" value="Genomic_DNA"/>
</dbReference>
<dbReference type="Gene3D" id="3.40.50.11610">
    <property type="entry name" value="Multifunctional 2-oxoglutarate metabolism enzyme, C-terminal domain"/>
    <property type="match status" value="1"/>
</dbReference>
<gene>
    <name evidence="8" type="primary">sucA</name>
    <name evidence="9" type="ORF">HNQ86_000708</name>
    <name evidence="8" type="ORF">LF63_0107535</name>
</gene>
<evidence type="ECO:0000256" key="4">
    <source>
        <dbReference type="ARBA" id="ARBA00012280"/>
    </source>
</evidence>
<comment type="caution">
    <text evidence="8">The sequence shown here is derived from an EMBL/GenBank/DDBJ whole genome shotgun (WGS) entry which is preliminary data.</text>
</comment>
<keyword evidence="6" id="KW-0786">Thiamine pyrophosphate</keyword>
<dbReference type="GO" id="GO:0005829">
    <property type="term" value="C:cytosol"/>
    <property type="evidence" value="ECO:0007669"/>
    <property type="project" value="TreeGrafter"/>
</dbReference>
<dbReference type="GO" id="GO:0045252">
    <property type="term" value="C:oxoglutarate dehydrogenase complex"/>
    <property type="evidence" value="ECO:0007669"/>
    <property type="project" value="TreeGrafter"/>
</dbReference>
<evidence type="ECO:0000313" key="9">
    <source>
        <dbReference type="EMBL" id="MBB6183363.1"/>
    </source>
</evidence>
<dbReference type="InterPro" id="IPR005475">
    <property type="entry name" value="Transketolase-like_Pyr-bd"/>
</dbReference>
<comment type="similarity">
    <text evidence="3">Belongs to the alpha-ketoglutarate dehydrogenase family.</text>
</comment>
<dbReference type="GO" id="GO:0004591">
    <property type="term" value="F:oxoglutarate dehydrogenase (succinyl-transferring) activity"/>
    <property type="evidence" value="ECO:0007669"/>
    <property type="project" value="UniProtKB-EC"/>
</dbReference>
<dbReference type="Proteomes" id="UP000560000">
    <property type="component" value="Unassembled WGS sequence"/>
</dbReference>
<keyword evidence="10" id="KW-1185">Reference proteome</keyword>
<dbReference type="InterPro" id="IPR032106">
    <property type="entry name" value="2-oxogl_dehyd_N"/>
</dbReference>
<dbReference type="CDD" id="cd02016">
    <property type="entry name" value="TPP_E1_OGDC_like"/>
    <property type="match status" value="1"/>
</dbReference>
<dbReference type="Gene3D" id="3.40.50.970">
    <property type="match status" value="1"/>
</dbReference>
<dbReference type="InterPro" id="IPR011603">
    <property type="entry name" value="2oxoglutarate_DH_E1"/>
</dbReference>
<dbReference type="EMBL" id="JACHET010000001">
    <property type="protein sequence ID" value="MBB6183363.1"/>
    <property type="molecule type" value="Genomic_DNA"/>
</dbReference>
<evidence type="ECO:0000256" key="2">
    <source>
        <dbReference type="ARBA" id="ARBA00003906"/>
    </source>
</evidence>
<evidence type="ECO:0000259" key="7">
    <source>
        <dbReference type="SMART" id="SM00861"/>
    </source>
</evidence>
<dbReference type="RefSeq" id="WP_043103419.1">
    <property type="nucleotide sequence ID" value="NZ_JACHET010000001.1"/>
</dbReference>
<dbReference type="SUPFAM" id="SSF52518">
    <property type="entry name" value="Thiamin diphosphate-binding fold (THDP-binding)"/>
    <property type="match status" value="2"/>
</dbReference>
<dbReference type="Gene3D" id="1.10.287.1150">
    <property type="entry name" value="TPP helical domain"/>
    <property type="match status" value="1"/>
</dbReference>
<reference evidence="8 10" key="1">
    <citation type="submission" date="2014-09" db="EMBL/GenBank/DDBJ databases">
        <title>Xanthomonadaceae 3.5X direct submission.</title>
        <authorList>
            <person name="Fang T."/>
            <person name="Wang H."/>
        </authorList>
    </citation>
    <scope>NUCLEOTIDE SEQUENCE [LARGE SCALE GENOMIC DNA]</scope>
    <source>
        <strain evidence="8 10">3.5X</strain>
    </source>
</reference>
<dbReference type="PIRSF" id="PIRSF000157">
    <property type="entry name" value="Oxoglu_dh_E1"/>
    <property type="match status" value="1"/>
</dbReference>
<dbReference type="InterPro" id="IPR029061">
    <property type="entry name" value="THDP-binding"/>
</dbReference>
<dbReference type="GO" id="GO:0006099">
    <property type="term" value="P:tricarboxylic acid cycle"/>
    <property type="evidence" value="ECO:0007669"/>
    <property type="project" value="TreeGrafter"/>
</dbReference>
<dbReference type="NCBIfam" id="NF006914">
    <property type="entry name" value="PRK09404.1"/>
    <property type="match status" value="1"/>
</dbReference>
<dbReference type="SMART" id="SM00861">
    <property type="entry name" value="Transket_pyr"/>
    <property type="match status" value="1"/>
</dbReference>
<comment type="cofactor">
    <cofactor evidence="1">
        <name>thiamine diphosphate</name>
        <dbReference type="ChEBI" id="CHEBI:58937"/>
    </cofactor>
</comment>
<name>A0A099CX08_9GAMM</name>
<dbReference type="Pfam" id="PF00676">
    <property type="entry name" value="E1_dh"/>
    <property type="match status" value="1"/>
</dbReference>
<dbReference type="InterPro" id="IPR042179">
    <property type="entry name" value="KGD_C_sf"/>
</dbReference>
<dbReference type="HOGENOM" id="CLU_004709_1_0_6"/>
<comment type="function">
    <text evidence="2">E1 component of the 2-oxoglutarate dehydrogenase (OGDH) complex which catalyzes the decarboxylation of 2-oxoglutarate, the first step in the conversion of 2-oxoglutarate to succinyl-CoA and CO(2).</text>
</comment>
<dbReference type="NCBIfam" id="NF008907">
    <property type="entry name" value="PRK12270.1"/>
    <property type="match status" value="1"/>
</dbReference>
<dbReference type="STRING" id="1543381.LF63_0107535"/>
<dbReference type="InterPro" id="IPR001017">
    <property type="entry name" value="DH_E1"/>
</dbReference>
<dbReference type="Gene3D" id="3.40.50.12470">
    <property type="match status" value="1"/>
</dbReference>
<dbReference type="AlphaFoldDB" id="A0A099CX08"/>
<dbReference type="Pfam" id="PF02779">
    <property type="entry name" value="Transket_pyr"/>
    <property type="match status" value="1"/>
</dbReference>
<dbReference type="Pfam" id="PF16078">
    <property type="entry name" value="2-oxogl_dehyd_N"/>
    <property type="match status" value="1"/>
</dbReference>
<keyword evidence="5 8" id="KW-0560">Oxidoreductase</keyword>
<organism evidence="8 10">
    <name type="scientific">Oleiagrimonas soli</name>
    <dbReference type="NCBI Taxonomy" id="1543381"/>
    <lineage>
        <taxon>Bacteria</taxon>
        <taxon>Pseudomonadati</taxon>
        <taxon>Pseudomonadota</taxon>
        <taxon>Gammaproteobacteria</taxon>
        <taxon>Lysobacterales</taxon>
        <taxon>Rhodanobacteraceae</taxon>
        <taxon>Oleiagrimonas</taxon>
    </lineage>
</organism>